<feature type="region of interest" description="Disordered" evidence="1">
    <location>
        <begin position="1"/>
        <end position="21"/>
    </location>
</feature>
<dbReference type="EMBL" id="JACGWK010000014">
    <property type="protein sequence ID" value="KAL0316990.1"/>
    <property type="molecule type" value="Genomic_DNA"/>
</dbReference>
<evidence type="ECO:0000256" key="1">
    <source>
        <dbReference type="SAM" id="MobiDB-lite"/>
    </source>
</evidence>
<organism evidence="2">
    <name type="scientific">Sesamum angustifolium</name>
    <dbReference type="NCBI Taxonomy" id="2727405"/>
    <lineage>
        <taxon>Eukaryota</taxon>
        <taxon>Viridiplantae</taxon>
        <taxon>Streptophyta</taxon>
        <taxon>Embryophyta</taxon>
        <taxon>Tracheophyta</taxon>
        <taxon>Spermatophyta</taxon>
        <taxon>Magnoliopsida</taxon>
        <taxon>eudicotyledons</taxon>
        <taxon>Gunneridae</taxon>
        <taxon>Pentapetalae</taxon>
        <taxon>asterids</taxon>
        <taxon>lamiids</taxon>
        <taxon>Lamiales</taxon>
        <taxon>Pedaliaceae</taxon>
        <taxon>Sesamum</taxon>
    </lineage>
</organism>
<reference evidence="2" key="1">
    <citation type="submission" date="2020-06" db="EMBL/GenBank/DDBJ databases">
        <authorList>
            <person name="Li T."/>
            <person name="Hu X."/>
            <person name="Zhang T."/>
            <person name="Song X."/>
            <person name="Zhang H."/>
            <person name="Dai N."/>
            <person name="Sheng W."/>
            <person name="Hou X."/>
            <person name="Wei L."/>
        </authorList>
    </citation>
    <scope>NUCLEOTIDE SEQUENCE</scope>
    <source>
        <strain evidence="2">G01</strain>
        <tissue evidence="2">Leaf</tissue>
    </source>
</reference>
<proteinExistence type="predicted"/>
<sequence length="50" mass="5333">MDFKNSGPVPPASDAKPRSADWLRRIPVEFAGMGKSSGKLKESTCVGVKV</sequence>
<dbReference type="AlphaFoldDB" id="A0AAW2LF32"/>
<protein>
    <submittedName>
        <fullName evidence="2">Uncharacterized protein</fullName>
    </submittedName>
</protein>
<comment type="caution">
    <text evidence="2">The sequence shown here is derived from an EMBL/GenBank/DDBJ whole genome shotgun (WGS) entry which is preliminary data.</text>
</comment>
<gene>
    <name evidence="2" type="ORF">Sangu_2113300</name>
</gene>
<evidence type="ECO:0000313" key="2">
    <source>
        <dbReference type="EMBL" id="KAL0316990.1"/>
    </source>
</evidence>
<accession>A0AAW2LF32</accession>
<reference evidence="2" key="2">
    <citation type="journal article" date="2024" name="Plant">
        <title>Genomic evolution and insights into agronomic trait innovations of Sesamum species.</title>
        <authorList>
            <person name="Miao H."/>
            <person name="Wang L."/>
            <person name="Qu L."/>
            <person name="Liu H."/>
            <person name="Sun Y."/>
            <person name="Le M."/>
            <person name="Wang Q."/>
            <person name="Wei S."/>
            <person name="Zheng Y."/>
            <person name="Lin W."/>
            <person name="Duan Y."/>
            <person name="Cao H."/>
            <person name="Xiong S."/>
            <person name="Wang X."/>
            <person name="Wei L."/>
            <person name="Li C."/>
            <person name="Ma Q."/>
            <person name="Ju M."/>
            <person name="Zhao R."/>
            <person name="Li G."/>
            <person name="Mu C."/>
            <person name="Tian Q."/>
            <person name="Mei H."/>
            <person name="Zhang T."/>
            <person name="Gao T."/>
            <person name="Zhang H."/>
        </authorList>
    </citation>
    <scope>NUCLEOTIDE SEQUENCE</scope>
    <source>
        <strain evidence="2">G01</strain>
    </source>
</reference>
<name>A0AAW2LF32_9LAMI</name>